<gene>
    <name evidence="2" type="ORF">LEP1GSC125_0971</name>
</gene>
<evidence type="ECO:0000313" key="2">
    <source>
        <dbReference type="EMBL" id="EKS02317.1"/>
    </source>
</evidence>
<feature type="transmembrane region" description="Helical" evidence="1">
    <location>
        <begin position="6"/>
        <end position="23"/>
    </location>
</feature>
<dbReference type="EMBL" id="AKWM02000001">
    <property type="protein sequence ID" value="EKS02317.1"/>
    <property type="molecule type" value="Genomic_DNA"/>
</dbReference>
<protein>
    <submittedName>
        <fullName evidence="2">Uncharacterized protein</fullName>
    </submittedName>
</protein>
<reference evidence="2 3" key="1">
    <citation type="journal article" date="2014" name="Int. J. Syst. Evol. Microbiol.">
        <title>Leptospira mayottensis sp. nov., a pathogenic species of the genus Leptospira isolated from humans.</title>
        <authorList>
            <person name="Bourhy P."/>
            <person name="Collet L."/>
            <person name="Brisse S."/>
            <person name="Picardeau M."/>
        </authorList>
    </citation>
    <scope>NUCLEOTIDE SEQUENCE [LARGE SCALE GENOMIC DNA]</scope>
    <source>
        <strain evidence="2 3">200901122</strain>
    </source>
</reference>
<keyword evidence="1" id="KW-0472">Membrane</keyword>
<dbReference type="AlphaFoldDB" id="A0AA87SZ85"/>
<organism evidence="2 3">
    <name type="scientific">Leptospira mayottensis 200901122</name>
    <dbReference type="NCBI Taxonomy" id="1193010"/>
    <lineage>
        <taxon>Bacteria</taxon>
        <taxon>Pseudomonadati</taxon>
        <taxon>Spirochaetota</taxon>
        <taxon>Spirochaetia</taxon>
        <taxon>Leptospirales</taxon>
        <taxon>Leptospiraceae</taxon>
        <taxon>Leptospira</taxon>
    </lineage>
</organism>
<evidence type="ECO:0000313" key="3">
    <source>
        <dbReference type="Proteomes" id="UP000001343"/>
    </source>
</evidence>
<keyword evidence="1" id="KW-1133">Transmembrane helix</keyword>
<proteinExistence type="predicted"/>
<dbReference type="Proteomes" id="UP000001343">
    <property type="component" value="Unassembled WGS sequence"/>
</dbReference>
<accession>A0AA87SZ85</accession>
<sequence>MVVNEILIYSLLGFTIRFSFLKFKRVFVLKFKSIKMVPN</sequence>
<evidence type="ECO:0000256" key="1">
    <source>
        <dbReference type="SAM" id="Phobius"/>
    </source>
</evidence>
<keyword evidence="1" id="KW-0812">Transmembrane</keyword>
<comment type="caution">
    <text evidence="2">The sequence shown here is derived from an EMBL/GenBank/DDBJ whole genome shotgun (WGS) entry which is preliminary data.</text>
</comment>
<name>A0AA87SZ85_9LEPT</name>